<dbReference type="InterPro" id="IPR054352">
    <property type="entry name" value="ACT_Aspartokinase"/>
</dbReference>
<dbReference type="InterPro" id="IPR036393">
    <property type="entry name" value="AceGlu_kinase-like_sf"/>
</dbReference>
<dbReference type="CDD" id="cd04892">
    <property type="entry name" value="ACT_AK-like_2"/>
    <property type="match status" value="1"/>
</dbReference>
<organism evidence="9">
    <name type="scientific">groundwater metagenome</name>
    <dbReference type="NCBI Taxonomy" id="717931"/>
    <lineage>
        <taxon>unclassified sequences</taxon>
        <taxon>metagenomes</taxon>
        <taxon>ecological metagenomes</taxon>
    </lineage>
</organism>
<dbReference type="PROSITE" id="PS51671">
    <property type="entry name" value="ACT"/>
    <property type="match status" value="2"/>
</dbReference>
<dbReference type="NCBIfam" id="TIGR00657">
    <property type="entry name" value="asp_kinases"/>
    <property type="match status" value="1"/>
</dbReference>
<dbReference type="Pfam" id="PF00696">
    <property type="entry name" value="AA_kinase"/>
    <property type="match status" value="1"/>
</dbReference>
<keyword evidence="6" id="KW-0067">ATP-binding</keyword>
<dbReference type="InterPro" id="IPR005260">
    <property type="entry name" value="Asp_kin_monofn"/>
</dbReference>
<sequence>MDKKIIVLKFGGFAVSTGENIKRICAIVKKEREKYNVVVTVSALYGVTDKLVEISEKISNLPAIAVEDAAKNFYDEILSLHCKTAKECIADEKILKEVIEKITALLEKLRITLIGVGYLEEINPKFMDYVLSFGEKMSVYVIRGALNDANIKAVPLTGYEAGIITDSNFSHAKPLPIIGETIRKNLMPLIEENNVPVVAGFISADIKGTATTLGRGGSDYTAVLLAKHLNAVEVQIIKDVEGVLSADPKIVPNAKLLKELSYAEAMDLALFGAKVMYSKMIEPAMDAKIPVRVKSIFKPDDEGTVIVKNEEIIDRIVKAVTMMKDIAVINIKGVGMAETPGIIGKIFSELGNKGINIVMVSGSSESNLSVVVKKSDVERTLEIINQLSNSGMRKVEVMENVRIIAVIGAGMAGSKGVAAKIFKIVADNDASIIMIAQGSSEVNISFVVEEKFSEDIVKAIHREFAEK</sequence>
<dbReference type="Gene3D" id="3.30.2130.10">
    <property type="entry name" value="VC0802-like"/>
    <property type="match status" value="1"/>
</dbReference>
<dbReference type="InterPro" id="IPR045865">
    <property type="entry name" value="ACT-like_dom_sf"/>
</dbReference>
<keyword evidence="5 9" id="KW-0418">Kinase</keyword>
<evidence type="ECO:0000256" key="5">
    <source>
        <dbReference type="ARBA" id="ARBA00022777"/>
    </source>
</evidence>
<evidence type="ECO:0000256" key="2">
    <source>
        <dbReference type="ARBA" id="ARBA00013059"/>
    </source>
</evidence>
<dbReference type="PANTHER" id="PTHR21499">
    <property type="entry name" value="ASPARTATE KINASE"/>
    <property type="match status" value="1"/>
</dbReference>
<keyword evidence="3 9" id="KW-0808">Transferase</keyword>
<dbReference type="InterPro" id="IPR001341">
    <property type="entry name" value="Asp_kinase"/>
</dbReference>
<proteinExistence type="inferred from homology"/>
<evidence type="ECO:0000256" key="4">
    <source>
        <dbReference type="ARBA" id="ARBA00022741"/>
    </source>
</evidence>
<dbReference type="EMBL" id="CCXY01000158">
    <property type="protein sequence ID" value="CEG12513.1"/>
    <property type="molecule type" value="Genomic_DNA"/>
</dbReference>
<dbReference type="GO" id="GO:0005829">
    <property type="term" value="C:cytosol"/>
    <property type="evidence" value="ECO:0007669"/>
    <property type="project" value="TreeGrafter"/>
</dbReference>
<dbReference type="GO" id="GO:0005524">
    <property type="term" value="F:ATP binding"/>
    <property type="evidence" value="ECO:0007669"/>
    <property type="project" value="UniProtKB-KW"/>
</dbReference>
<accession>A0A098E919</accession>
<protein>
    <recommendedName>
        <fullName evidence="2">aspartate kinase</fullName>
        <ecNumber evidence="2">2.7.2.4</ecNumber>
    </recommendedName>
</protein>
<dbReference type="Gene3D" id="3.30.70.260">
    <property type="match status" value="1"/>
</dbReference>
<dbReference type="PIRSF" id="PIRSF000726">
    <property type="entry name" value="Asp_kin"/>
    <property type="match status" value="1"/>
</dbReference>
<dbReference type="Gene3D" id="3.40.1160.10">
    <property type="entry name" value="Acetylglutamate kinase-like"/>
    <property type="match status" value="1"/>
</dbReference>
<dbReference type="GO" id="GO:0009089">
    <property type="term" value="P:lysine biosynthetic process via diaminopimelate"/>
    <property type="evidence" value="ECO:0007669"/>
    <property type="project" value="InterPro"/>
</dbReference>
<comment type="similarity">
    <text evidence="1">Belongs to the aspartokinase family.</text>
</comment>
<reference evidence="9" key="1">
    <citation type="submission" date="2014-09" db="EMBL/GenBank/DDBJ databases">
        <authorList>
            <person name="Probst J Alexander"/>
        </authorList>
    </citation>
    <scope>NUCLEOTIDE SEQUENCE</scope>
</reference>
<evidence type="ECO:0000256" key="3">
    <source>
        <dbReference type="ARBA" id="ARBA00022679"/>
    </source>
</evidence>
<feature type="domain" description="ACT" evidence="8">
    <location>
        <begin position="331"/>
        <end position="400"/>
    </location>
</feature>
<dbReference type="InterPro" id="IPR002912">
    <property type="entry name" value="ACT_dom"/>
</dbReference>
<keyword evidence="4" id="KW-0547">Nucleotide-binding</keyword>
<evidence type="ECO:0000256" key="7">
    <source>
        <dbReference type="ARBA" id="ARBA00047872"/>
    </source>
</evidence>
<dbReference type="GO" id="GO:0009090">
    <property type="term" value="P:homoserine biosynthetic process"/>
    <property type="evidence" value="ECO:0007669"/>
    <property type="project" value="TreeGrafter"/>
</dbReference>
<gene>
    <name evidence="9" type="ORF">MSIBF_A2400003</name>
</gene>
<comment type="catalytic activity">
    <reaction evidence="7">
        <text>L-aspartate + ATP = 4-phospho-L-aspartate + ADP</text>
        <dbReference type="Rhea" id="RHEA:23776"/>
        <dbReference type="ChEBI" id="CHEBI:29991"/>
        <dbReference type="ChEBI" id="CHEBI:30616"/>
        <dbReference type="ChEBI" id="CHEBI:57535"/>
        <dbReference type="ChEBI" id="CHEBI:456216"/>
        <dbReference type="EC" id="2.7.2.4"/>
    </reaction>
</comment>
<dbReference type="GO" id="GO:0004072">
    <property type="term" value="F:aspartate kinase activity"/>
    <property type="evidence" value="ECO:0007669"/>
    <property type="project" value="UniProtKB-EC"/>
</dbReference>
<evidence type="ECO:0000256" key="6">
    <source>
        <dbReference type="ARBA" id="ARBA00022840"/>
    </source>
</evidence>
<dbReference type="SUPFAM" id="SSF53633">
    <property type="entry name" value="Carbamate kinase-like"/>
    <property type="match status" value="1"/>
</dbReference>
<feature type="domain" description="ACT" evidence="8">
    <location>
        <begin position="406"/>
        <end position="467"/>
    </location>
</feature>
<dbReference type="AlphaFoldDB" id="A0A098E919"/>
<evidence type="ECO:0000259" key="8">
    <source>
        <dbReference type="PROSITE" id="PS51671"/>
    </source>
</evidence>
<evidence type="ECO:0000256" key="1">
    <source>
        <dbReference type="ARBA" id="ARBA00010122"/>
    </source>
</evidence>
<dbReference type="InterPro" id="IPR001048">
    <property type="entry name" value="Asp/Glu/Uridylate_kinase"/>
</dbReference>
<dbReference type="Pfam" id="PF22468">
    <property type="entry name" value="ACT_9"/>
    <property type="match status" value="2"/>
</dbReference>
<dbReference type="SUPFAM" id="SSF55021">
    <property type="entry name" value="ACT-like"/>
    <property type="match status" value="2"/>
</dbReference>
<dbReference type="PANTHER" id="PTHR21499:SF59">
    <property type="entry name" value="ASPARTOKINASE"/>
    <property type="match status" value="1"/>
</dbReference>
<dbReference type="EC" id="2.7.2.4" evidence="2"/>
<name>A0A098E919_9ZZZZ</name>
<evidence type="ECO:0000313" key="9">
    <source>
        <dbReference type="EMBL" id="CEG12513.1"/>
    </source>
</evidence>